<gene>
    <name evidence="1" type="ORF">ADUPG1_013563</name>
</gene>
<protein>
    <submittedName>
        <fullName evidence="1">Uncharacterized protein</fullName>
    </submittedName>
</protein>
<organism evidence="1 2">
    <name type="scientific">Aduncisulcus paluster</name>
    <dbReference type="NCBI Taxonomy" id="2918883"/>
    <lineage>
        <taxon>Eukaryota</taxon>
        <taxon>Metamonada</taxon>
        <taxon>Carpediemonas-like organisms</taxon>
        <taxon>Aduncisulcus</taxon>
    </lineage>
</organism>
<dbReference type="EMBL" id="BQXS01012695">
    <property type="protein sequence ID" value="GKT26989.1"/>
    <property type="molecule type" value="Genomic_DNA"/>
</dbReference>
<name>A0ABQ5K576_9EUKA</name>
<proteinExistence type="predicted"/>
<accession>A0ABQ5K576</accession>
<evidence type="ECO:0000313" key="1">
    <source>
        <dbReference type="EMBL" id="GKT26989.1"/>
    </source>
</evidence>
<dbReference type="Proteomes" id="UP001057375">
    <property type="component" value="Unassembled WGS sequence"/>
</dbReference>
<comment type="caution">
    <text evidence="1">The sequence shown here is derived from an EMBL/GenBank/DDBJ whole genome shotgun (WGS) entry which is preliminary data.</text>
</comment>
<evidence type="ECO:0000313" key="2">
    <source>
        <dbReference type="Proteomes" id="UP001057375"/>
    </source>
</evidence>
<reference evidence="1" key="1">
    <citation type="submission" date="2022-03" db="EMBL/GenBank/DDBJ databases">
        <title>Draft genome sequence of Aduncisulcus paluster, a free-living microaerophilic Fornicata.</title>
        <authorList>
            <person name="Yuyama I."/>
            <person name="Kume K."/>
            <person name="Tamura T."/>
            <person name="Inagaki Y."/>
            <person name="Hashimoto T."/>
        </authorList>
    </citation>
    <scope>NUCLEOTIDE SEQUENCE</scope>
    <source>
        <strain evidence="1">NY0171</strain>
    </source>
</reference>
<sequence length="709" mass="82156">MLSYEILESMTKIQNVKPVFTYQRNWSWCPILGDAPNIKSAEFPTIKSIDGTHEEWHEKYDQSSNAQRMMKGEYDGQFTHNIVNRGHFTHISIPFSSSLPLKGAYICIVKDLLTSLPSQLIFTLTSSKGEKTSKKYEFPKFYDAGWYFLPVDLPDVVLCEITGKGRWRESFEIHSLVFISREETPEELKSREAREKLWSEAPVVKAEFVKEGWRDSIPIPRDDPKLVDPSFSMVKCKDDSVSKESEYYDQSSDAQKMLKGEDSVELSHLSIPFPSPSPMKGAYICVDDFNSSPSLLFTFTDCDGKKISKKYEFARPKHFYVFTGPEHWYEWHFLPIDLDNVVLCEIEGKGTRWWCFGKNSRSFDINSLVFLRGDDIPTSPPLLPPVRRFPPISSTPSSSSPIIRLSIQQTTSLIQQGNVVEIEKMLKSKQLLPSWRSLDNHTALHVALLSHQYKVFALLKSYGHKRLRSERKDMPIEYFQERQCEKIREAVIHRAERIKGYIGTMWEIYSALNSIPMINIIIQVIKACPSFVLIIDFEDHDIREISAWPGKATDFTACGRYLRSPENRVIRSPDCLYIAGKRENPLDIHATIAHELTHLALYYVFRNGCRPFYVSQDPRIFDEVILEAKSGCEQTYYPMDMIIRRVFSCYEKEEWSKELIVRVPEILARYGEAKGIEILQYQAPKLLEWYKTKVIPECESFIKSTDNYH</sequence>
<keyword evidence="2" id="KW-1185">Reference proteome</keyword>